<proteinExistence type="predicted"/>
<sequence>MTRSSAPARKVGTGTSRTSPRGGGSEESADAQGAGVLGALVDPANYLAAEQATDSTRRAEFSAEADRAKNLRTLLAEGDTKWQDTLIDLDFSERSHRTYLRCSKEHLRGPCPYEIDYVIEAKAPGVGEVVFGRIVMGTDFRADCDEYAKCVVKGNVGGQVRVPAGVTGLFGNHKAQTDNHPELSLKQFQDTLAIAEEGLEILLNQGPDGTPDWEYRLEHQRSYLILLRELMAEGGQ</sequence>
<reference evidence="2" key="1">
    <citation type="submission" date="2022-11" db="EMBL/GenBank/DDBJ databases">
        <title>Minimal conservation of predation-associated metabolite biosynthetic gene clusters underscores biosynthetic potential of Myxococcota including descriptions for ten novel species: Archangium lansinium sp. nov., Myxococcus landrumus sp. nov., Nannocystis bai.</title>
        <authorList>
            <person name="Ahearne A."/>
            <person name="Stevens C."/>
            <person name="Dowd S."/>
        </authorList>
    </citation>
    <scope>NUCLEOTIDE SEQUENCE</scope>
    <source>
        <strain evidence="2">Fl3</strain>
    </source>
</reference>
<feature type="region of interest" description="Disordered" evidence="1">
    <location>
        <begin position="1"/>
        <end position="34"/>
    </location>
</feature>
<evidence type="ECO:0000313" key="2">
    <source>
        <dbReference type="EMBL" id="WAS91541.1"/>
    </source>
</evidence>
<gene>
    <name evidence="2" type="ORF">O0S08_35610</name>
</gene>
<evidence type="ECO:0000256" key="1">
    <source>
        <dbReference type="SAM" id="MobiDB-lite"/>
    </source>
</evidence>
<dbReference type="Proteomes" id="UP001164459">
    <property type="component" value="Chromosome"/>
</dbReference>
<dbReference type="RefSeq" id="WP_269033903.1">
    <property type="nucleotide sequence ID" value="NZ_CP114040.1"/>
</dbReference>
<name>A0ABY7GX32_9BACT</name>
<accession>A0ABY7GX32</accession>
<keyword evidence="3" id="KW-1185">Reference proteome</keyword>
<evidence type="ECO:0000313" key="3">
    <source>
        <dbReference type="Proteomes" id="UP001164459"/>
    </source>
</evidence>
<dbReference type="EMBL" id="CP114040">
    <property type="protein sequence ID" value="WAS91541.1"/>
    <property type="molecule type" value="Genomic_DNA"/>
</dbReference>
<protein>
    <submittedName>
        <fullName evidence="2">Uncharacterized protein</fullName>
    </submittedName>
</protein>
<organism evidence="2 3">
    <name type="scientific">Nannocystis punicea</name>
    <dbReference type="NCBI Taxonomy" id="2995304"/>
    <lineage>
        <taxon>Bacteria</taxon>
        <taxon>Pseudomonadati</taxon>
        <taxon>Myxococcota</taxon>
        <taxon>Polyangia</taxon>
        <taxon>Nannocystales</taxon>
        <taxon>Nannocystaceae</taxon>
        <taxon>Nannocystis</taxon>
    </lineage>
</organism>